<comment type="caution">
    <text evidence="1">The sequence shown here is derived from an EMBL/GenBank/DDBJ whole genome shotgun (WGS) entry which is preliminary data.</text>
</comment>
<protein>
    <submittedName>
        <fullName evidence="1">Uncharacterized protein</fullName>
    </submittedName>
</protein>
<keyword evidence="2" id="KW-1185">Reference proteome</keyword>
<dbReference type="Proteomes" id="UP001432322">
    <property type="component" value="Unassembled WGS sequence"/>
</dbReference>
<gene>
    <name evidence="1" type="ORF">PFISCL1PPCAC_18769</name>
</gene>
<reference evidence="1" key="1">
    <citation type="submission" date="2023-10" db="EMBL/GenBank/DDBJ databases">
        <title>Genome assembly of Pristionchus species.</title>
        <authorList>
            <person name="Yoshida K."/>
            <person name="Sommer R.J."/>
        </authorList>
    </citation>
    <scope>NUCLEOTIDE SEQUENCE</scope>
    <source>
        <strain evidence="1">RS5133</strain>
    </source>
</reference>
<feature type="non-terminal residue" evidence="1">
    <location>
        <position position="77"/>
    </location>
</feature>
<sequence length="77" mass="9016">LRRRIRDIINNLLRILSVRRIGHSIRKHFLSCLNSRCDIDLVDIVLLYHVEIVGRAHVEVVNYVNGICNCDYSDSRI</sequence>
<dbReference type="EMBL" id="BTSY01000005">
    <property type="protein sequence ID" value="GMT27472.1"/>
    <property type="molecule type" value="Genomic_DNA"/>
</dbReference>
<accession>A0AAV5W6L0</accession>
<feature type="non-terminal residue" evidence="1">
    <location>
        <position position="1"/>
    </location>
</feature>
<dbReference type="AlphaFoldDB" id="A0AAV5W6L0"/>
<evidence type="ECO:0000313" key="1">
    <source>
        <dbReference type="EMBL" id="GMT27472.1"/>
    </source>
</evidence>
<proteinExistence type="predicted"/>
<organism evidence="1 2">
    <name type="scientific">Pristionchus fissidentatus</name>
    <dbReference type="NCBI Taxonomy" id="1538716"/>
    <lineage>
        <taxon>Eukaryota</taxon>
        <taxon>Metazoa</taxon>
        <taxon>Ecdysozoa</taxon>
        <taxon>Nematoda</taxon>
        <taxon>Chromadorea</taxon>
        <taxon>Rhabditida</taxon>
        <taxon>Rhabditina</taxon>
        <taxon>Diplogasteromorpha</taxon>
        <taxon>Diplogasteroidea</taxon>
        <taxon>Neodiplogasteridae</taxon>
        <taxon>Pristionchus</taxon>
    </lineage>
</organism>
<name>A0AAV5W6L0_9BILA</name>
<evidence type="ECO:0000313" key="2">
    <source>
        <dbReference type="Proteomes" id="UP001432322"/>
    </source>
</evidence>